<accession>A3VM39</accession>
<dbReference type="Proteomes" id="UP000002931">
    <property type="component" value="Unassembled WGS sequence"/>
</dbReference>
<dbReference type="RefSeq" id="WP_008329752.1">
    <property type="nucleotide sequence ID" value="NZ_CH902578.1"/>
</dbReference>
<protein>
    <submittedName>
        <fullName evidence="2">Uncharacterized protein</fullName>
    </submittedName>
</protein>
<dbReference type="HOGENOM" id="CLU_859983_0_0_5"/>
<dbReference type="AlphaFoldDB" id="A3VM39"/>
<keyword evidence="3" id="KW-1185">Reference proteome</keyword>
<dbReference type="EMBL" id="AAMT01000028">
    <property type="protein sequence ID" value="EAQ10669.1"/>
    <property type="molecule type" value="Genomic_DNA"/>
</dbReference>
<organism evidence="2 3">
    <name type="scientific">Maritimibacter alkaliphilus HTCC2654</name>
    <dbReference type="NCBI Taxonomy" id="314271"/>
    <lineage>
        <taxon>Bacteria</taxon>
        <taxon>Pseudomonadati</taxon>
        <taxon>Pseudomonadota</taxon>
        <taxon>Alphaproteobacteria</taxon>
        <taxon>Rhodobacterales</taxon>
        <taxon>Roseobacteraceae</taxon>
        <taxon>Maritimibacter</taxon>
    </lineage>
</organism>
<name>A3VM39_9RHOB</name>
<dbReference type="OrthoDB" id="7805715at2"/>
<keyword evidence="1" id="KW-0732">Signal</keyword>
<proteinExistence type="predicted"/>
<feature type="signal peptide" evidence="1">
    <location>
        <begin position="1"/>
        <end position="20"/>
    </location>
</feature>
<evidence type="ECO:0000313" key="3">
    <source>
        <dbReference type="Proteomes" id="UP000002931"/>
    </source>
</evidence>
<dbReference type="eggNOG" id="ENOG5033E6J">
    <property type="taxonomic scope" value="Bacteria"/>
</dbReference>
<evidence type="ECO:0000313" key="2">
    <source>
        <dbReference type="EMBL" id="EAQ10669.1"/>
    </source>
</evidence>
<evidence type="ECO:0000256" key="1">
    <source>
        <dbReference type="SAM" id="SignalP"/>
    </source>
</evidence>
<feature type="chain" id="PRO_5002662380" evidence="1">
    <location>
        <begin position="21"/>
        <end position="323"/>
    </location>
</feature>
<gene>
    <name evidence="2" type="ORF">RB2654_06162</name>
</gene>
<comment type="caution">
    <text evidence="2">The sequence shown here is derived from an EMBL/GenBank/DDBJ whole genome shotgun (WGS) entry which is preliminary data.</text>
</comment>
<sequence length="323" mass="34709">MTCRFAPLAAFALAATPVTAQDAAPPPLSPLSVEVLKLDTVLHSDVNAGSICCAPEMLVSGEAEDFVYIKVVFDVAWSEEVDRVSYSGSQAQALKLPGVDDPDAWLRPWGQINWYPAVEIRPPNLSQSRPRKWPDEDKDAVLSGLWTVPADATEAVLLIGKDDEPQLEVAIDLSGPIGDLPPAATLWDVTIDSLSVMDKVATSRESRGRVVNGVVKPTMGQIVAVSVTINPKQNTLVDQDEGNNAAYFQTETFQLVGPEGLPLVPMGQDRRGTIGNDVSNTENWSGEGTSGETDRTFYFLGSGAPGTYRLYFETTEVATADLG</sequence>
<reference evidence="2 3" key="1">
    <citation type="journal article" date="2010" name="J. Bacteriol.">
        <title>Genome sequences of Pelagibaca bermudensis HTCC2601T and Maritimibacter alkaliphilus HTCC2654T, the type strains of two marine Roseobacter genera.</title>
        <authorList>
            <person name="Thrash J.C."/>
            <person name="Cho J.C."/>
            <person name="Ferriera S."/>
            <person name="Johnson J."/>
            <person name="Vergin K.L."/>
            <person name="Giovannoni S.J."/>
        </authorList>
    </citation>
    <scope>NUCLEOTIDE SEQUENCE [LARGE SCALE GENOMIC DNA]</scope>
    <source>
        <strain evidence="2 3">HTCC2654</strain>
    </source>
</reference>